<dbReference type="RefSeq" id="WP_096432055.1">
    <property type="nucleotide sequence ID" value="NZ_AP018042.1"/>
</dbReference>
<name>A0A1Y1CNQ8_9BACT</name>
<proteinExistence type="predicted"/>
<accession>A0A1Y1CNQ8</accession>
<gene>
    <name evidence="1" type="ORF">ALGA_3776</name>
</gene>
<protein>
    <submittedName>
        <fullName evidence="1">Uncharacterized protein</fullName>
    </submittedName>
</protein>
<dbReference type="Proteomes" id="UP000218267">
    <property type="component" value="Chromosome"/>
</dbReference>
<reference evidence="2" key="2">
    <citation type="journal article" date="2020" name="Antonie Van Leeuwenhoek">
        <title>Labilibaculum antarcticum sp. nov., a novel facultative anaerobic, psychrotorelant bacterium isolated from marine sediment of Antarctica.</title>
        <authorList>
            <person name="Watanabe M."/>
            <person name="Kojima H."/>
            <person name="Fukui M."/>
        </authorList>
    </citation>
    <scope>NUCLEOTIDE SEQUENCE [LARGE SCALE GENOMIC DNA]</scope>
    <source>
        <strain evidence="2">SPP2</strain>
    </source>
</reference>
<sequence>MKTLKEIHLNQFQLNILLDEEEKEAYRYIVQEGTYCVHCKDVCIEGVEVRENILNDMNDILIKGVCKKCEGYVSRFIEYGEFGDFVERANSFRKAIGE</sequence>
<dbReference type="KEGG" id="mbas:ALGA_3776"/>
<dbReference type="AlphaFoldDB" id="A0A1Y1CNQ8"/>
<evidence type="ECO:0000313" key="2">
    <source>
        <dbReference type="Proteomes" id="UP000218267"/>
    </source>
</evidence>
<evidence type="ECO:0000313" key="1">
    <source>
        <dbReference type="EMBL" id="BAX82068.1"/>
    </source>
</evidence>
<dbReference type="OrthoDB" id="1121084at2"/>
<organism evidence="1 2">
    <name type="scientific">Labilibaculum antarcticum</name>
    <dbReference type="NCBI Taxonomy" id="1717717"/>
    <lineage>
        <taxon>Bacteria</taxon>
        <taxon>Pseudomonadati</taxon>
        <taxon>Bacteroidota</taxon>
        <taxon>Bacteroidia</taxon>
        <taxon>Marinilabiliales</taxon>
        <taxon>Marinifilaceae</taxon>
        <taxon>Labilibaculum</taxon>
    </lineage>
</organism>
<reference evidence="1 2" key="1">
    <citation type="journal article" date="2018" name="Mar. Genomics">
        <title>Complete genome sequence of Marinifilaceae bacterium strain SPP2, isolated from the Antarctic marine sediment.</title>
        <authorList>
            <person name="Watanabe M."/>
            <person name="Kojima H."/>
            <person name="Fukui M."/>
        </authorList>
    </citation>
    <scope>NUCLEOTIDE SEQUENCE [LARGE SCALE GENOMIC DNA]</scope>
    <source>
        <strain evidence="1 2">SPP2</strain>
    </source>
</reference>
<dbReference type="EMBL" id="AP018042">
    <property type="protein sequence ID" value="BAX82068.1"/>
    <property type="molecule type" value="Genomic_DNA"/>
</dbReference>
<keyword evidence="2" id="KW-1185">Reference proteome</keyword>